<dbReference type="InterPro" id="IPR036868">
    <property type="entry name" value="TusA-like_sf"/>
</dbReference>
<evidence type="ECO:0000259" key="1">
    <source>
        <dbReference type="Pfam" id="PF10006"/>
    </source>
</evidence>
<feature type="domain" description="DUF2249" evidence="1">
    <location>
        <begin position="12"/>
        <end position="75"/>
    </location>
</feature>
<gene>
    <name evidence="2" type="ORF">C0Z18_29445</name>
</gene>
<protein>
    <recommendedName>
        <fullName evidence="1">DUF2249 domain-containing protein</fullName>
    </recommendedName>
</protein>
<dbReference type="Proteomes" id="UP000235616">
    <property type="component" value="Unassembled WGS sequence"/>
</dbReference>
<dbReference type="InterPro" id="IPR018720">
    <property type="entry name" value="DUF2249"/>
</dbReference>
<organism evidence="2 3">
    <name type="scientific">Trinickia dabaoshanensis</name>
    <dbReference type="NCBI Taxonomy" id="564714"/>
    <lineage>
        <taxon>Bacteria</taxon>
        <taxon>Pseudomonadati</taxon>
        <taxon>Pseudomonadota</taxon>
        <taxon>Betaproteobacteria</taxon>
        <taxon>Burkholderiales</taxon>
        <taxon>Burkholderiaceae</taxon>
        <taxon>Trinickia</taxon>
    </lineage>
</organism>
<dbReference type="RefSeq" id="WP_102648972.1">
    <property type="nucleotide sequence ID" value="NZ_PNYA01000038.1"/>
</dbReference>
<evidence type="ECO:0000313" key="2">
    <source>
        <dbReference type="EMBL" id="PMS14884.1"/>
    </source>
</evidence>
<dbReference type="OrthoDB" id="151621at2"/>
<accession>A0A2N7VCR7</accession>
<sequence length="77" mass="8667">MKPLACETTLALCGLEPPEPMERVLAALRTLAHDAYLRMVIDREPVPLFALLSRGGFEYEVRGPASGRYEIDIWRHG</sequence>
<proteinExistence type="predicted"/>
<dbReference type="EMBL" id="PNYA01000038">
    <property type="protein sequence ID" value="PMS14884.1"/>
    <property type="molecule type" value="Genomic_DNA"/>
</dbReference>
<name>A0A2N7VCR7_9BURK</name>
<dbReference type="SUPFAM" id="SSF64307">
    <property type="entry name" value="SirA-like"/>
    <property type="match status" value="1"/>
</dbReference>
<dbReference type="Pfam" id="PF10006">
    <property type="entry name" value="DUF2249"/>
    <property type="match status" value="1"/>
</dbReference>
<comment type="caution">
    <text evidence="2">The sequence shown here is derived from an EMBL/GenBank/DDBJ whole genome shotgun (WGS) entry which is preliminary data.</text>
</comment>
<reference evidence="2 3" key="1">
    <citation type="submission" date="2018-01" db="EMBL/GenBank/DDBJ databases">
        <title>Whole genome analyses suggest that Burkholderia sensu lato contains two further novel genera in the rhizoxinica-symbiotica group Mycetohabitans gen. nov., and Trinickia gen. nov.: implications for the evolution of diazotrophy and nodulation in the Burkholderiaceae.</title>
        <authorList>
            <person name="Estrada-de los Santos P."/>
            <person name="Palmer M."/>
            <person name="Chavez-Ramirez B."/>
            <person name="Beukes C."/>
            <person name="Steenkamp E.T."/>
            <person name="Hirsch A.M."/>
            <person name="Manyaka P."/>
            <person name="Maluk M."/>
            <person name="Lafos M."/>
            <person name="Crook M."/>
            <person name="Gross E."/>
            <person name="Simon M.F."/>
            <person name="Bueno dos Reis Junior F."/>
            <person name="Poole P.S."/>
            <person name="Venter S.N."/>
            <person name="James E.K."/>
        </authorList>
    </citation>
    <scope>NUCLEOTIDE SEQUENCE [LARGE SCALE GENOMIC DNA]</scope>
    <source>
        <strain evidence="2 3">GIMN1.004</strain>
    </source>
</reference>
<dbReference type="AlphaFoldDB" id="A0A2N7VCR7"/>
<keyword evidence="3" id="KW-1185">Reference proteome</keyword>
<evidence type="ECO:0000313" key="3">
    <source>
        <dbReference type="Proteomes" id="UP000235616"/>
    </source>
</evidence>